<dbReference type="Proteomes" id="UP000290517">
    <property type="component" value="Unassembled WGS sequence"/>
</dbReference>
<evidence type="ECO:0000256" key="2">
    <source>
        <dbReference type="ARBA" id="ARBA00022692"/>
    </source>
</evidence>
<dbReference type="GO" id="GO:0016020">
    <property type="term" value="C:membrane"/>
    <property type="evidence" value="ECO:0007669"/>
    <property type="project" value="UniProtKB-SubCell"/>
</dbReference>
<evidence type="ECO:0000313" key="9">
    <source>
        <dbReference type="Proteomes" id="UP000289805"/>
    </source>
</evidence>
<name>A0A4Q1KWB5_9CELL</name>
<feature type="transmembrane region" description="Helical" evidence="6">
    <location>
        <begin position="114"/>
        <end position="131"/>
    </location>
</feature>
<comment type="caution">
    <text evidence="8">The sequence shown here is derived from an EMBL/GenBank/DDBJ whole genome shotgun (WGS) entry which is preliminary data.</text>
</comment>
<keyword evidence="4 6" id="KW-0472">Membrane</keyword>
<dbReference type="Pfam" id="PF03006">
    <property type="entry name" value="HlyIII"/>
    <property type="match status" value="1"/>
</dbReference>
<keyword evidence="5" id="KW-0479">Metal-binding</keyword>
<feature type="binding site" evidence="5">
    <location>
        <position position="95"/>
    </location>
    <ligand>
        <name>Zn(2+)</name>
        <dbReference type="ChEBI" id="CHEBI:29105"/>
    </ligand>
</feature>
<dbReference type="OrthoDB" id="9813689at2"/>
<evidence type="ECO:0000256" key="6">
    <source>
        <dbReference type="SAM" id="Phobius"/>
    </source>
</evidence>
<keyword evidence="2 6" id="KW-0812">Transmembrane</keyword>
<evidence type="ECO:0000313" key="7">
    <source>
        <dbReference type="EMBL" id="RXR27137.1"/>
    </source>
</evidence>
<evidence type="ECO:0000256" key="5">
    <source>
        <dbReference type="PIRSR" id="PIRSR604254-1"/>
    </source>
</evidence>
<evidence type="ECO:0000313" key="8">
    <source>
        <dbReference type="EMBL" id="RXR34611.1"/>
    </source>
</evidence>
<dbReference type="STRING" id="1713.GCA_000718325_00546"/>
<reference evidence="9 10" key="1">
    <citation type="submission" date="2019-01" db="EMBL/GenBank/DDBJ databases">
        <title>Oerskovia turbata Genome sequencing and assembly.</title>
        <authorList>
            <person name="Dou T."/>
        </authorList>
    </citation>
    <scope>NUCLEOTIDE SEQUENCE [LARGE SCALE GENOMIC DNA]</scope>
    <source>
        <strain evidence="8 9">JCM12123</strain>
        <strain evidence="7 10">JCM3160</strain>
    </source>
</reference>
<evidence type="ECO:0000256" key="1">
    <source>
        <dbReference type="ARBA" id="ARBA00004141"/>
    </source>
</evidence>
<dbReference type="PANTHER" id="PTHR20855:SF3">
    <property type="entry name" value="LD03007P"/>
    <property type="match status" value="1"/>
</dbReference>
<dbReference type="InterPro" id="IPR004254">
    <property type="entry name" value="AdipoR/HlyIII-related"/>
</dbReference>
<comment type="subcellular location">
    <subcellularLocation>
        <location evidence="1">Membrane</location>
        <topology evidence="1">Multi-pass membrane protein</topology>
    </subcellularLocation>
</comment>
<protein>
    <submittedName>
        <fullName evidence="8">Hemolysin III family protein</fullName>
    </submittedName>
</protein>
<evidence type="ECO:0000256" key="3">
    <source>
        <dbReference type="ARBA" id="ARBA00022989"/>
    </source>
</evidence>
<dbReference type="Proteomes" id="UP000289805">
    <property type="component" value="Unassembled WGS sequence"/>
</dbReference>
<feature type="transmembrane region" description="Helical" evidence="6">
    <location>
        <begin position="75"/>
        <end position="94"/>
    </location>
</feature>
<dbReference type="PANTHER" id="PTHR20855">
    <property type="entry name" value="ADIPOR/PROGESTIN RECEPTOR-RELATED"/>
    <property type="match status" value="1"/>
</dbReference>
<feature type="transmembrane region" description="Helical" evidence="6">
    <location>
        <begin position="192"/>
        <end position="212"/>
    </location>
</feature>
<keyword evidence="10" id="KW-1185">Reference proteome</keyword>
<feature type="transmembrane region" description="Helical" evidence="6">
    <location>
        <begin position="227"/>
        <end position="248"/>
    </location>
</feature>
<keyword evidence="3 6" id="KW-1133">Transmembrane helix</keyword>
<evidence type="ECO:0000313" key="10">
    <source>
        <dbReference type="Proteomes" id="UP000290517"/>
    </source>
</evidence>
<gene>
    <name evidence="7" type="ORF">EQW73_04620</name>
    <name evidence="8" type="ORF">EQW78_08115</name>
</gene>
<feature type="transmembrane region" description="Helical" evidence="6">
    <location>
        <begin position="138"/>
        <end position="157"/>
    </location>
</feature>
<dbReference type="EMBL" id="SDJR01000003">
    <property type="protein sequence ID" value="RXR27137.1"/>
    <property type="molecule type" value="Genomic_DNA"/>
</dbReference>
<feature type="binding site" evidence="5">
    <location>
        <position position="225"/>
    </location>
    <ligand>
        <name>Zn(2+)</name>
        <dbReference type="ChEBI" id="CHEBI:29105"/>
    </ligand>
</feature>
<dbReference type="EMBL" id="SDJQ01000010">
    <property type="protein sequence ID" value="RXR34611.1"/>
    <property type="molecule type" value="Genomic_DNA"/>
</dbReference>
<feature type="transmembrane region" description="Helical" evidence="6">
    <location>
        <begin position="163"/>
        <end position="180"/>
    </location>
</feature>
<accession>A0A4Q1KWB5</accession>
<organism evidence="8 9">
    <name type="scientific">Oerskovia turbata</name>
    <dbReference type="NCBI Taxonomy" id="1713"/>
    <lineage>
        <taxon>Bacteria</taxon>
        <taxon>Bacillati</taxon>
        <taxon>Actinomycetota</taxon>
        <taxon>Actinomycetes</taxon>
        <taxon>Micrococcales</taxon>
        <taxon>Cellulomonadaceae</taxon>
        <taxon>Oerskovia</taxon>
    </lineage>
</organism>
<feature type="transmembrane region" description="Helical" evidence="6">
    <location>
        <begin position="48"/>
        <end position="68"/>
    </location>
</feature>
<sequence length="250" mass="26482">MRSTPVARPSDRPTSGDTVENALDSAADAVSSASAKVAEAVKPRLRGWIHAGTFPVALVASIVLVALAPPVAGKVSCAIFGLSACLLFGTSAVYHRGTWSPKVAGMLRRADHSNIFLIIAGTYTPLAVLLLPQQTATILLLIVWTGALLGLAARIIWLGAPRWVYVPIYVALGWVAVGYMPQFWTTPSGPAIVWLVAIGGLAYTLGAVVYGLKRPNPSPRWFGFHEIFHVLTVVGFGCHYAAIMIAALNA</sequence>
<keyword evidence="5" id="KW-0862">Zinc</keyword>
<dbReference type="GO" id="GO:0046872">
    <property type="term" value="F:metal ion binding"/>
    <property type="evidence" value="ECO:0007669"/>
    <property type="project" value="UniProtKB-KW"/>
</dbReference>
<feature type="binding site" evidence="5">
    <location>
        <position position="229"/>
    </location>
    <ligand>
        <name>Zn(2+)</name>
        <dbReference type="ChEBI" id="CHEBI:29105"/>
    </ligand>
</feature>
<evidence type="ECO:0000256" key="4">
    <source>
        <dbReference type="ARBA" id="ARBA00023136"/>
    </source>
</evidence>
<dbReference type="AlphaFoldDB" id="A0A4Q1KWB5"/>
<proteinExistence type="predicted"/>